<keyword evidence="2" id="KW-1185">Reference proteome</keyword>
<dbReference type="EMBL" id="SMOL01000094">
    <property type="protein sequence ID" value="KAB2634133.1"/>
    <property type="molecule type" value="Genomic_DNA"/>
</dbReference>
<evidence type="ECO:0000313" key="1">
    <source>
        <dbReference type="EMBL" id="KAB2634133.1"/>
    </source>
</evidence>
<sequence>MNSICPACPYDLKIIRVVTPAVLPAVGRAPYKRKGNHCYLCWFVRMDMMDLLPRLELASATLGFEAPYLGELQEESYELIANRIGSHLRTELLGKKSYHVESAAENLSDMNEESEDSGSPELLHNVLDFRFGGLTASNETLGEVGHPGYERSTPRGQVDGSEAFELPIYYRPLHKTPTLLLPIHVAARPAVDLTYDRSHFMEP</sequence>
<reference evidence="1 2" key="2">
    <citation type="submission" date="2019-11" db="EMBL/GenBank/DDBJ databases">
        <title>A de novo genome assembly of a pear dwarfing rootstock.</title>
        <authorList>
            <person name="Wang F."/>
            <person name="Wang J."/>
            <person name="Li S."/>
            <person name="Zhang Y."/>
            <person name="Fang M."/>
            <person name="Ma L."/>
            <person name="Zhao Y."/>
            <person name="Jiang S."/>
        </authorList>
    </citation>
    <scope>NUCLEOTIDE SEQUENCE [LARGE SCALE GENOMIC DNA]</scope>
    <source>
        <strain evidence="1">S2</strain>
        <tissue evidence="1">Leaf</tissue>
    </source>
</reference>
<evidence type="ECO:0000313" key="2">
    <source>
        <dbReference type="Proteomes" id="UP000327157"/>
    </source>
</evidence>
<protein>
    <submittedName>
        <fullName evidence="1">Uncharacterized protein</fullName>
    </submittedName>
</protein>
<proteinExistence type="predicted"/>
<organism evidence="1 2">
    <name type="scientific">Pyrus ussuriensis x Pyrus communis</name>
    <dbReference type="NCBI Taxonomy" id="2448454"/>
    <lineage>
        <taxon>Eukaryota</taxon>
        <taxon>Viridiplantae</taxon>
        <taxon>Streptophyta</taxon>
        <taxon>Embryophyta</taxon>
        <taxon>Tracheophyta</taxon>
        <taxon>Spermatophyta</taxon>
        <taxon>Magnoliopsida</taxon>
        <taxon>eudicotyledons</taxon>
        <taxon>Gunneridae</taxon>
        <taxon>Pentapetalae</taxon>
        <taxon>rosids</taxon>
        <taxon>fabids</taxon>
        <taxon>Rosales</taxon>
        <taxon>Rosaceae</taxon>
        <taxon>Amygdaloideae</taxon>
        <taxon>Maleae</taxon>
        <taxon>Pyrus</taxon>
    </lineage>
</organism>
<gene>
    <name evidence="1" type="ORF">D8674_042628</name>
</gene>
<reference evidence="1 2" key="1">
    <citation type="submission" date="2019-09" db="EMBL/GenBank/DDBJ databases">
        <authorList>
            <person name="Ou C."/>
        </authorList>
    </citation>
    <scope>NUCLEOTIDE SEQUENCE [LARGE SCALE GENOMIC DNA]</scope>
    <source>
        <strain evidence="1">S2</strain>
        <tissue evidence="1">Leaf</tissue>
    </source>
</reference>
<name>A0A5N5I4Q8_9ROSA</name>
<dbReference type="Proteomes" id="UP000327157">
    <property type="component" value="Unassembled WGS sequence"/>
</dbReference>
<comment type="caution">
    <text evidence="1">The sequence shown here is derived from an EMBL/GenBank/DDBJ whole genome shotgun (WGS) entry which is preliminary data.</text>
</comment>
<accession>A0A5N5I4Q8</accession>
<dbReference type="AlphaFoldDB" id="A0A5N5I4Q8"/>